<organism evidence="3 4">
    <name type="scientific">Rhizopogon vesiculosus</name>
    <dbReference type="NCBI Taxonomy" id="180088"/>
    <lineage>
        <taxon>Eukaryota</taxon>
        <taxon>Fungi</taxon>
        <taxon>Dikarya</taxon>
        <taxon>Basidiomycota</taxon>
        <taxon>Agaricomycotina</taxon>
        <taxon>Agaricomycetes</taxon>
        <taxon>Agaricomycetidae</taxon>
        <taxon>Boletales</taxon>
        <taxon>Suillineae</taxon>
        <taxon>Rhizopogonaceae</taxon>
        <taxon>Rhizopogon</taxon>
    </lineage>
</organism>
<gene>
    <name evidence="3" type="ORF">AZE42_04692</name>
</gene>
<dbReference type="Pfam" id="PF03256">
    <property type="entry name" value="ANAPC10"/>
    <property type="match status" value="1"/>
</dbReference>
<dbReference type="InterPro" id="IPR004939">
    <property type="entry name" value="APC_su10/DOC_dom"/>
</dbReference>
<evidence type="ECO:0000313" key="4">
    <source>
        <dbReference type="Proteomes" id="UP000183567"/>
    </source>
</evidence>
<evidence type="ECO:0000256" key="1">
    <source>
        <dbReference type="SAM" id="MobiDB-lite"/>
    </source>
</evidence>
<dbReference type="OrthoDB" id="24948at2759"/>
<feature type="domain" description="DOC" evidence="2">
    <location>
        <begin position="55"/>
        <end position="95"/>
    </location>
</feature>
<feature type="region of interest" description="Disordered" evidence="1">
    <location>
        <begin position="91"/>
        <end position="127"/>
    </location>
</feature>
<name>A0A1J8Q389_9AGAM</name>
<protein>
    <recommendedName>
        <fullName evidence="2">DOC domain-containing protein</fullName>
    </recommendedName>
</protein>
<dbReference type="EMBL" id="LVVM01003305">
    <property type="protein sequence ID" value="OJA15143.1"/>
    <property type="molecule type" value="Genomic_DNA"/>
</dbReference>
<evidence type="ECO:0000313" key="3">
    <source>
        <dbReference type="EMBL" id="OJA15143.1"/>
    </source>
</evidence>
<dbReference type="AlphaFoldDB" id="A0A1J8Q389"/>
<comment type="caution">
    <text evidence="3">The sequence shown here is derived from an EMBL/GenBank/DDBJ whole genome shotgun (WGS) entry which is preliminary data.</text>
</comment>
<dbReference type="InterPro" id="IPR008979">
    <property type="entry name" value="Galactose-bd-like_sf"/>
</dbReference>
<accession>A0A1J8Q389</accession>
<proteinExistence type="predicted"/>
<keyword evidence="4" id="KW-1185">Reference proteome</keyword>
<evidence type="ECO:0000259" key="2">
    <source>
        <dbReference type="Pfam" id="PF03256"/>
    </source>
</evidence>
<reference evidence="3 4" key="1">
    <citation type="submission" date="2016-03" db="EMBL/GenBank/DDBJ databases">
        <title>Comparative genomics of the ectomycorrhizal sister species Rhizopogon vinicolor and Rhizopogon vesiculosus (Basidiomycota: Boletales) reveals a divergence of the mating type B locus.</title>
        <authorList>
            <person name="Mujic A.B."/>
            <person name="Kuo A."/>
            <person name="Tritt A."/>
            <person name="Lipzen A."/>
            <person name="Chen C."/>
            <person name="Johnson J."/>
            <person name="Sharma A."/>
            <person name="Barry K."/>
            <person name="Grigoriev I.V."/>
            <person name="Spatafora J.W."/>
        </authorList>
    </citation>
    <scope>NUCLEOTIDE SEQUENCE [LARGE SCALE GENOMIC DNA]</scope>
    <source>
        <strain evidence="3 4">AM-OR11-056</strain>
    </source>
</reference>
<dbReference type="STRING" id="180088.A0A1J8Q389"/>
<dbReference type="SUPFAM" id="SSF49785">
    <property type="entry name" value="Galactose-binding domain-like"/>
    <property type="match status" value="1"/>
</dbReference>
<dbReference type="Gene3D" id="2.60.120.260">
    <property type="entry name" value="Galactose-binding domain-like"/>
    <property type="match status" value="1"/>
</dbReference>
<sequence>MEPTPIALYKFSFGAEHGSADGLASNSNGPCLALLRWSSLARWQFRKPVATSVGQDDSYTPLTLTIRAGTGPSALQDVRVASLEKPDGWITFDVSSEPDEDGNSSPSPRKLVHATATRYREDAPDSNPFLWKLPEFKMYERLR</sequence>
<dbReference type="Proteomes" id="UP000183567">
    <property type="component" value="Unassembled WGS sequence"/>
</dbReference>